<dbReference type="SUPFAM" id="SSF53613">
    <property type="entry name" value="Ribokinase-like"/>
    <property type="match status" value="1"/>
</dbReference>
<dbReference type="InterPro" id="IPR029056">
    <property type="entry name" value="Ribokinase-like"/>
</dbReference>
<evidence type="ECO:0000313" key="6">
    <source>
        <dbReference type="Proteomes" id="UP001348265"/>
    </source>
</evidence>
<dbReference type="RefSeq" id="WP_331789163.1">
    <property type="nucleotide sequence ID" value="NZ_JAVFKM010000022.1"/>
</dbReference>
<proteinExistence type="predicted"/>
<evidence type="ECO:0000256" key="1">
    <source>
        <dbReference type="ARBA" id="ARBA00022679"/>
    </source>
</evidence>
<dbReference type="Pfam" id="PF00294">
    <property type="entry name" value="PfkB"/>
    <property type="match status" value="1"/>
</dbReference>
<organism evidence="5 6">
    <name type="scientific">Streptomyces chrestomyceticus</name>
    <dbReference type="NCBI Taxonomy" id="68185"/>
    <lineage>
        <taxon>Bacteria</taxon>
        <taxon>Bacillati</taxon>
        <taxon>Actinomycetota</taxon>
        <taxon>Actinomycetes</taxon>
        <taxon>Kitasatosporales</taxon>
        <taxon>Streptomycetaceae</taxon>
        <taxon>Streptomyces</taxon>
    </lineage>
</organism>
<dbReference type="GO" id="GO:0016301">
    <property type="term" value="F:kinase activity"/>
    <property type="evidence" value="ECO:0007669"/>
    <property type="project" value="UniProtKB-KW"/>
</dbReference>
<protein>
    <submittedName>
        <fullName evidence="5">PfkB family carbohydrate kinase</fullName>
    </submittedName>
</protein>
<keyword evidence="6" id="KW-1185">Reference proteome</keyword>
<comment type="caution">
    <text evidence="5">The sequence shown here is derived from an EMBL/GenBank/DDBJ whole genome shotgun (WGS) entry which is preliminary data.</text>
</comment>
<reference evidence="5 6" key="1">
    <citation type="submission" date="2023-08" db="EMBL/GenBank/DDBJ databases">
        <authorList>
            <person name="Sharma P."/>
            <person name="Verma V."/>
            <person name="Mohan M.K."/>
            <person name="Dubey A.K."/>
        </authorList>
    </citation>
    <scope>NUCLEOTIDE SEQUENCE [LARGE SCALE GENOMIC DNA]</scope>
    <source>
        <strain evidence="5 6">ADP4</strain>
    </source>
</reference>
<keyword evidence="1" id="KW-0808">Transferase</keyword>
<evidence type="ECO:0000313" key="5">
    <source>
        <dbReference type="EMBL" id="MEF3117892.1"/>
    </source>
</evidence>
<name>A0ABU7X356_9ACTN</name>
<evidence type="ECO:0000259" key="4">
    <source>
        <dbReference type="Pfam" id="PF00294"/>
    </source>
</evidence>
<feature type="domain" description="Carbohydrate kinase PfkB" evidence="4">
    <location>
        <begin position="7"/>
        <end position="323"/>
    </location>
</feature>
<dbReference type="Gene3D" id="3.40.1190.20">
    <property type="match status" value="1"/>
</dbReference>
<dbReference type="PANTHER" id="PTHR10584:SF166">
    <property type="entry name" value="RIBOKINASE"/>
    <property type="match status" value="1"/>
</dbReference>
<feature type="region of interest" description="Disordered" evidence="3">
    <location>
        <begin position="208"/>
        <end position="227"/>
    </location>
</feature>
<sequence>MPRSFDLLVIGDANPDVVVGPVPPTLEYGQRERLVATGSLLMGGSAAITACGAARLGLRVAFAGRVGDDAAGAFVRTALAERGVDVTALATDPERPTPLTTVLTRGDDRAILTAPGCLAATGAQDVPDRLLADCRHVHAGSFFLMPRLARSLGDLFARARGHGAATSLDTNDDPAQRWEPELLGPVLKSTDVLLPNAAEARALAATLAPASPAPASPEGDGPECDPAATEATTAAAAALARLGPLVVVKDGAAGALAHDGATLTRTAAVPADPVDSVGAGDSFDAGFVAAVLHGLDLPAALSFAAACGALSTRAHGGTAAQPTWDEARAAALTTRPGSHA</sequence>
<dbReference type="PANTHER" id="PTHR10584">
    <property type="entry name" value="SUGAR KINASE"/>
    <property type="match status" value="1"/>
</dbReference>
<gene>
    <name evidence="5" type="ORF">RB636_32510</name>
</gene>
<dbReference type="InterPro" id="IPR002173">
    <property type="entry name" value="Carboh/pur_kinase_PfkB_CS"/>
</dbReference>
<keyword evidence="2 5" id="KW-0418">Kinase</keyword>
<dbReference type="Proteomes" id="UP001348265">
    <property type="component" value="Unassembled WGS sequence"/>
</dbReference>
<dbReference type="InterPro" id="IPR011611">
    <property type="entry name" value="PfkB_dom"/>
</dbReference>
<evidence type="ECO:0000256" key="3">
    <source>
        <dbReference type="SAM" id="MobiDB-lite"/>
    </source>
</evidence>
<evidence type="ECO:0000256" key="2">
    <source>
        <dbReference type="ARBA" id="ARBA00022777"/>
    </source>
</evidence>
<dbReference type="EMBL" id="JAVFKM010000022">
    <property type="protein sequence ID" value="MEF3117892.1"/>
    <property type="molecule type" value="Genomic_DNA"/>
</dbReference>
<accession>A0ABU7X356</accession>
<dbReference type="PROSITE" id="PS00584">
    <property type="entry name" value="PFKB_KINASES_2"/>
    <property type="match status" value="1"/>
</dbReference>